<gene>
    <name evidence="2" type="ORF">SDRG_00297</name>
</gene>
<dbReference type="EMBL" id="JH767132">
    <property type="protein sequence ID" value="EQC42567.1"/>
    <property type="molecule type" value="Genomic_DNA"/>
</dbReference>
<dbReference type="GeneID" id="19941024"/>
<dbReference type="OrthoDB" id="10659067at2759"/>
<organism evidence="2 3">
    <name type="scientific">Saprolegnia diclina (strain VS20)</name>
    <dbReference type="NCBI Taxonomy" id="1156394"/>
    <lineage>
        <taxon>Eukaryota</taxon>
        <taxon>Sar</taxon>
        <taxon>Stramenopiles</taxon>
        <taxon>Oomycota</taxon>
        <taxon>Saprolegniomycetes</taxon>
        <taxon>Saprolegniales</taxon>
        <taxon>Saprolegniaceae</taxon>
        <taxon>Saprolegnia</taxon>
    </lineage>
</organism>
<dbReference type="PANTHER" id="PTHR38795">
    <property type="entry name" value="DUF6604 DOMAIN-CONTAINING PROTEIN"/>
    <property type="match status" value="1"/>
</dbReference>
<feature type="domain" description="DUF6604" evidence="1">
    <location>
        <begin position="12"/>
        <end position="230"/>
    </location>
</feature>
<protein>
    <recommendedName>
        <fullName evidence="1">DUF6604 domain-containing protein</fullName>
    </recommendedName>
</protein>
<keyword evidence="3" id="KW-1185">Reference proteome</keyword>
<dbReference type="InterPro" id="IPR046539">
    <property type="entry name" value="DUF6604"/>
</dbReference>
<dbReference type="InParanoid" id="T0SI94"/>
<name>T0SI94_SAPDV</name>
<proteinExistence type="predicted"/>
<dbReference type="Pfam" id="PF20253">
    <property type="entry name" value="DUF6604"/>
    <property type="match status" value="1"/>
</dbReference>
<dbReference type="Proteomes" id="UP000030762">
    <property type="component" value="Unassembled WGS sequence"/>
</dbReference>
<reference evidence="2 3" key="1">
    <citation type="submission" date="2012-04" db="EMBL/GenBank/DDBJ databases">
        <title>The Genome Sequence of Saprolegnia declina VS20.</title>
        <authorList>
            <consortium name="The Broad Institute Genome Sequencing Platform"/>
            <person name="Russ C."/>
            <person name="Nusbaum C."/>
            <person name="Tyler B."/>
            <person name="van West P."/>
            <person name="Dieguez-Uribeondo J."/>
            <person name="de Bruijn I."/>
            <person name="Tripathy S."/>
            <person name="Jiang R."/>
            <person name="Young S.K."/>
            <person name="Zeng Q."/>
            <person name="Gargeya S."/>
            <person name="Fitzgerald M."/>
            <person name="Haas B."/>
            <person name="Abouelleil A."/>
            <person name="Alvarado L."/>
            <person name="Arachchi H.M."/>
            <person name="Berlin A."/>
            <person name="Chapman S.B."/>
            <person name="Goldberg J."/>
            <person name="Griggs A."/>
            <person name="Gujja S."/>
            <person name="Hansen M."/>
            <person name="Howarth C."/>
            <person name="Imamovic A."/>
            <person name="Larimer J."/>
            <person name="McCowen C."/>
            <person name="Montmayeur A."/>
            <person name="Murphy C."/>
            <person name="Neiman D."/>
            <person name="Pearson M."/>
            <person name="Priest M."/>
            <person name="Roberts A."/>
            <person name="Saif S."/>
            <person name="Shea T."/>
            <person name="Sisk P."/>
            <person name="Sykes S."/>
            <person name="Wortman J."/>
            <person name="Nusbaum C."/>
            <person name="Birren B."/>
        </authorList>
    </citation>
    <scope>NUCLEOTIDE SEQUENCE [LARGE SCALE GENOMIC DNA]</scope>
    <source>
        <strain evidence="2 3">VS20</strain>
    </source>
</reference>
<dbReference type="AlphaFoldDB" id="T0SI94"/>
<evidence type="ECO:0000313" key="2">
    <source>
        <dbReference type="EMBL" id="EQC42567.1"/>
    </source>
</evidence>
<dbReference type="PANTHER" id="PTHR38795:SF1">
    <property type="entry name" value="DUF6604 DOMAIN-CONTAINING PROTEIN"/>
    <property type="match status" value="1"/>
</dbReference>
<accession>T0SI94</accession>
<dbReference type="RefSeq" id="XP_008603990.1">
    <property type="nucleotide sequence ID" value="XM_008605768.1"/>
</dbReference>
<dbReference type="VEuPathDB" id="FungiDB:SDRG_00297"/>
<evidence type="ECO:0000313" key="3">
    <source>
        <dbReference type="Proteomes" id="UP000030762"/>
    </source>
</evidence>
<dbReference type="eggNOG" id="ENOG502SDER">
    <property type="taxonomic scope" value="Eukaryota"/>
</dbReference>
<sequence length="275" mass="30340">MGRHSECGRWYRYKTATNAVVAWLKRSSVGKAKKAKASAGEWTTPMIWAAAVKIADKAMPVPASIMRQLTRSIRLRWLSSQAVSEPDEGHVHFLDLLRAIKAKLEPLVEARQPSPAAPVVDATNLSNTFDALSVDDDDDDTDAPDMPAFDVAAFVPPVEPTRAEASRAKLLARIDAEKFRAWCFVSDMDELMGEVKAVWRDFKQGKTTLVAATAVTNACVKLVGTLSSELQVEHPYLKTLDEIAVLLGDHGMLEPITLQYNVPLERMVEVIVLSR</sequence>
<evidence type="ECO:0000259" key="1">
    <source>
        <dbReference type="Pfam" id="PF20253"/>
    </source>
</evidence>